<dbReference type="Proteomes" id="UP000545435">
    <property type="component" value="Unassembled WGS sequence"/>
</dbReference>
<feature type="non-terminal residue" evidence="6">
    <location>
        <position position="1"/>
    </location>
</feature>
<dbReference type="GO" id="GO:0034993">
    <property type="term" value="C:meiotic nuclear membrane microtubule tethering complex"/>
    <property type="evidence" value="ECO:0007669"/>
    <property type="project" value="TreeGrafter"/>
</dbReference>
<reference evidence="6 7" key="1">
    <citation type="submission" date="2019-09" db="EMBL/GenBank/DDBJ databases">
        <title>Bird 10,000 Genomes (B10K) Project - Family phase.</title>
        <authorList>
            <person name="Zhang G."/>
        </authorList>
    </citation>
    <scope>NUCLEOTIDE SEQUENCE [LARGE SCALE GENOMIC DNA]</scope>
    <source>
        <strain evidence="6">B10K-DU-006-20</strain>
        <tissue evidence="6">Mixed tissue sample</tissue>
    </source>
</reference>
<dbReference type="GO" id="GO:0043495">
    <property type="term" value="F:protein-membrane adaptor activity"/>
    <property type="evidence" value="ECO:0007669"/>
    <property type="project" value="TreeGrafter"/>
</dbReference>
<keyword evidence="4" id="KW-0472">Membrane</keyword>
<keyword evidence="7" id="KW-1185">Reference proteome</keyword>
<name>A0A7L0DR67_9CHAR</name>
<evidence type="ECO:0000313" key="7">
    <source>
        <dbReference type="Proteomes" id="UP000545435"/>
    </source>
</evidence>
<dbReference type="Pfam" id="PF07738">
    <property type="entry name" value="Sad1_UNC"/>
    <property type="match status" value="1"/>
</dbReference>
<comment type="caution">
    <text evidence="6">The sequence shown here is derived from an EMBL/GenBank/DDBJ whole genome shotgun (WGS) entry which is preliminary data.</text>
</comment>
<organism evidence="6 7">
    <name type="scientific">Rostratula benghalensis</name>
    <name type="common">greater painted-snipe</name>
    <dbReference type="NCBI Taxonomy" id="118793"/>
    <lineage>
        <taxon>Eukaryota</taxon>
        <taxon>Metazoa</taxon>
        <taxon>Chordata</taxon>
        <taxon>Craniata</taxon>
        <taxon>Vertebrata</taxon>
        <taxon>Euteleostomi</taxon>
        <taxon>Archelosauria</taxon>
        <taxon>Archosauria</taxon>
        <taxon>Dinosauria</taxon>
        <taxon>Saurischia</taxon>
        <taxon>Theropoda</taxon>
        <taxon>Coelurosauria</taxon>
        <taxon>Aves</taxon>
        <taxon>Neognathae</taxon>
        <taxon>Neoaves</taxon>
        <taxon>Charadriiformes</taxon>
        <taxon>Rostratulidae</taxon>
        <taxon>Rostratula</taxon>
    </lineage>
</organism>
<evidence type="ECO:0000256" key="4">
    <source>
        <dbReference type="ARBA" id="ARBA00023136"/>
    </source>
</evidence>
<evidence type="ECO:0000256" key="3">
    <source>
        <dbReference type="ARBA" id="ARBA00022989"/>
    </source>
</evidence>
<dbReference type="GO" id="GO:0005637">
    <property type="term" value="C:nuclear inner membrane"/>
    <property type="evidence" value="ECO:0007669"/>
    <property type="project" value="UniProtKB-SubCell"/>
</dbReference>
<evidence type="ECO:0000256" key="2">
    <source>
        <dbReference type="ARBA" id="ARBA00022692"/>
    </source>
</evidence>
<dbReference type="InterPro" id="IPR045119">
    <property type="entry name" value="SUN1-5"/>
</dbReference>
<feature type="domain" description="SUN" evidence="5">
    <location>
        <begin position="1"/>
        <end position="136"/>
    </location>
</feature>
<evidence type="ECO:0000313" key="6">
    <source>
        <dbReference type="EMBL" id="NXJ73092.1"/>
    </source>
</evidence>
<dbReference type="SUPFAM" id="SSF49785">
    <property type="entry name" value="Galactose-binding domain-like"/>
    <property type="match status" value="1"/>
</dbReference>
<protein>
    <submittedName>
        <fullName evidence="6">SPAG4 protein</fullName>
    </submittedName>
</protein>
<dbReference type="AlphaFoldDB" id="A0A7L0DR67"/>
<feature type="non-terminal residue" evidence="6">
    <location>
        <position position="136"/>
    </location>
</feature>
<dbReference type="InterPro" id="IPR008979">
    <property type="entry name" value="Galactose-bd-like_sf"/>
</dbReference>
<evidence type="ECO:0000256" key="1">
    <source>
        <dbReference type="ARBA" id="ARBA00004540"/>
    </source>
</evidence>
<dbReference type="PROSITE" id="PS51469">
    <property type="entry name" value="SUN"/>
    <property type="match status" value="1"/>
</dbReference>
<dbReference type="PANTHER" id="PTHR12911">
    <property type="entry name" value="SAD1/UNC-84-LIKE PROTEIN-RELATED"/>
    <property type="match status" value="1"/>
</dbReference>
<sequence>VSPGNCWSFPGHQGQVVIRLPARVHLTAITVQHISKEVSPSGTITSAPRDVAVFVSLCKRWLSLCFAPQGVDPDGAEETLLVTFMYDMAKEAIQTFPLKNAPHPRAFSYIKLVVKSNWGRPKYTCIYRVQVHGKMA</sequence>
<keyword evidence="3" id="KW-1133">Transmembrane helix</keyword>
<dbReference type="Gene3D" id="2.60.120.260">
    <property type="entry name" value="Galactose-binding domain-like"/>
    <property type="match status" value="1"/>
</dbReference>
<evidence type="ECO:0000259" key="5">
    <source>
        <dbReference type="PROSITE" id="PS51469"/>
    </source>
</evidence>
<keyword evidence="2" id="KW-0812">Transmembrane</keyword>
<dbReference type="EMBL" id="VXAI01002556">
    <property type="protein sequence ID" value="NXJ73092.1"/>
    <property type="molecule type" value="Genomic_DNA"/>
</dbReference>
<gene>
    <name evidence="6" type="primary">Spag4</name>
    <name evidence="6" type="ORF">ROSBEN_R14688</name>
</gene>
<comment type="subcellular location">
    <subcellularLocation>
        <location evidence="1">Nucleus inner membrane</location>
    </subcellularLocation>
</comment>
<proteinExistence type="predicted"/>
<accession>A0A7L0DR67</accession>
<dbReference type="PANTHER" id="PTHR12911:SF24">
    <property type="entry name" value="SUN DOMAIN-CONTAINING PROTEIN 3"/>
    <property type="match status" value="1"/>
</dbReference>
<dbReference type="InterPro" id="IPR012919">
    <property type="entry name" value="SUN_dom"/>
</dbReference>